<feature type="domain" description="RNA polymerase sigma-70 region 2" evidence="5">
    <location>
        <begin position="9"/>
        <end position="77"/>
    </location>
</feature>
<dbReference type="InterPro" id="IPR036388">
    <property type="entry name" value="WH-like_DNA-bd_sf"/>
</dbReference>
<dbReference type="GO" id="GO:0003677">
    <property type="term" value="F:DNA binding"/>
    <property type="evidence" value="ECO:0007669"/>
    <property type="project" value="InterPro"/>
</dbReference>
<dbReference type="NCBIfam" id="TIGR02937">
    <property type="entry name" value="sigma70-ECF"/>
    <property type="match status" value="1"/>
</dbReference>
<keyword evidence="8" id="KW-1185">Reference proteome</keyword>
<dbReference type="PANTHER" id="PTHR43133">
    <property type="entry name" value="RNA POLYMERASE ECF-TYPE SIGMA FACTO"/>
    <property type="match status" value="1"/>
</dbReference>
<dbReference type="GO" id="GO:0016987">
    <property type="term" value="F:sigma factor activity"/>
    <property type="evidence" value="ECO:0007669"/>
    <property type="project" value="UniProtKB-KW"/>
</dbReference>
<comment type="similarity">
    <text evidence="1">Belongs to the sigma-70 factor family. ECF subfamily.</text>
</comment>
<dbReference type="Gene3D" id="1.10.10.10">
    <property type="entry name" value="Winged helix-like DNA-binding domain superfamily/Winged helix DNA-binding domain"/>
    <property type="match status" value="1"/>
</dbReference>
<evidence type="ECO:0000256" key="2">
    <source>
        <dbReference type="ARBA" id="ARBA00023015"/>
    </source>
</evidence>
<keyword evidence="2" id="KW-0805">Transcription regulation</keyword>
<dbReference type="Pfam" id="PF08281">
    <property type="entry name" value="Sigma70_r4_2"/>
    <property type="match status" value="1"/>
</dbReference>
<dbReference type="InterPro" id="IPR007627">
    <property type="entry name" value="RNA_pol_sigma70_r2"/>
</dbReference>
<gene>
    <name evidence="7" type="ORF">EDC65_1775</name>
</gene>
<keyword evidence="3" id="KW-0731">Sigma factor</keyword>
<evidence type="ECO:0000259" key="6">
    <source>
        <dbReference type="Pfam" id="PF08281"/>
    </source>
</evidence>
<dbReference type="RefSeq" id="WP_170216416.1">
    <property type="nucleotide sequence ID" value="NZ_AP019700.1"/>
</dbReference>
<dbReference type="GO" id="GO:0006352">
    <property type="term" value="P:DNA-templated transcription initiation"/>
    <property type="evidence" value="ECO:0007669"/>
    <property type="project" value="InterPro"/>
</dbReference>
<evidence type="ECO:0000256" key="3">
    <source>
        <dbReference type="ARBA" id="ARBA00023082"/>
    </source>
</evidence>
<evidence type="ECO:0000313" key="7">
    <source>
        <dbReference type="EMBL" id="ROP99980.1"/>
    </source>
</evidence>
<dbReference type="Pfam" id="PF04542">
    <property type="entry name" value="Sigma70_r2"/>
    <property type="match status" value="1"/>
</dbReference>
<comment type="caution">
    <text evidence="7">The sequence shown here is derived from an EMBL/GenBank/DDBJ whole genome shotgun (WGS) entry which is preliminary data.</text>
</comment>
<dbReference type="InterPro" id="IPR013249">
    <property type="entry name" value="RNA_pol_sigma70_r4_t2"/>
</dbReference>
<dbReference type="Proteomes" id="UP000278222">
    <property type="component" value="Unassembled WGS sequence"/>
</dbReference>
<dbReference type="SUPFAM" id="SSF88946">
    <property type="entry name" value="Sigma2 domain of RNA polymerase sigma factors"/>
    <property type="match status" value="1"/>
</dbReference>
<dbReference type="AlphaFoldDB" id="A0A3N1M8G6"/>
<sequence>MTKKDLKGLFLAHQREVHAFLHRKLRDREAAADLTQETFLRFAAFRADNPAVTITHERSYIYRTAHNLAVDYLRQERGGPTERADDLQIAQVADEMPSPEAVVSGRDELDAIRAALLELPERTRQVFALARLEGLIYQDVADRLGISTSSVQKHLMVATRHVMLRRRRERN</sequence>
<reference evidence="7 8" key="1">
    <citation type="submission" date="2018-11" db="EMBL/GenBank/DDBJ databases">
        <title>Genomic Encyclopedia of Type Strains, Phase IV (KMG-IV): sequencing the most valuable type-strain genomes for metagenomic binning, comparative biology and taxonomic classification.</title>
        <authorList>
            <person name="Goeker M."/>
        </authorList>
    </citation>
    <scope>NUCLEOTIDE SEQUENCE [LARGE SCALE GENOMIC DNA]</scope>
    <source>
        <strain evidence="7 8">DSM 5900</strain>
    </source>
</reference>
<dbReference type="EMBL" id="RJKX01000013">
    <property type="protein sequence ID" value="ROP99980.1"/>
    <property type="molecule type" value="Genomic_DNA"/>
</dbReference>
<dbReference type="InterPro" id="IPR013324">
    <property type="entry name" value="RNA_pol_sigma_r3/r4-like"/>
</dbReference>
<protein>
    <submittedName>
        <fullName evidence="7">RNA polymerase sigma-70 factor (ECF subfamily)</fullName>
    </submittedName>
</protein>
<dbReference type="PANTHER" id="PTHR43133:SF63">
    <property type="entry name" value="RNA POLYMERASE SIGMA FACTOR FECI-RELATED"/>
    <property type="match status" value="1"/>
</dbReference>
<proteinExistence type="inferred from homology"/>
<dbReference type="InterPro" id="IPR013325">
    <property type="entry name" value="RNA_pol_sigma_r2"/>
</dbReference>
<evidence type="ECO:0000259" key="5">
    <source>
        <dbReference type="Pfam" id="PF04542"/>
    </source>
</evidence>
<dbReference type="SUPFAM" id="SSF88659">
    <property type="entry name" value="Sigma3 and sigma4 domains of RNA polymerase sigma factors"/>
    <property type="match status" value="1"/>
</dbReference>
<dbReference type="Gene3D" id="1.10.1740.10">
    <property type="match status" value="1"/>
</dbReference>
<evidence type="ECO:0000256" key="1">
    <source>
        <dbReference type="ARBA" id="ARBA00010641"/>
    </source>
</evidence>
<dbReference type="InterPro" id="IPR014284">
    <property type="entry name" value="RNA_pol_sigma-70_dom"/>
</dbReference>
<feature type="domain" description="RNA polymerase sigma factor 70 region 4 type 2" evidence="6">
    <location>
        <begin position="110"/>
        <end position="156"/>
    </location>
</feature>
<keyword evidence="4" id="KW-0804">Transcription</keyword>
<dbReference type="InterPro" id="IPR039425">
    <property type="entry name" value="RNA_pol_sigma-70-like"/>
</dbReference>
<organism evidence="7 8">
    <name type="scientific">Stella humosa</name>
    <dbReference type="NCBI Taxonomy" id="94"/>
    <lineage>
        <taxon>Bacteria</taxon>
        <taxon>Pseudomonadati</taxon>
        <taxon>Pseudomonadota</taxon>
        <taxon>Alphaproteobacteria</taxon>
        <taxon>Rhodospirillales</taxon>
        <taxon>Stellaceae</taxon>
        <taxon>Stella</taxon>
    </lineage>
</organism>
<accession>A0A3N1M8G6</accession>
<evidence type="ECO:0000256" key="4">
    <source>
        <dbReference type="ARBA" id="ARBA00023163"/>
    </source>
</evidence>
<name>A0A3N1M8G6_9PROT</name>
<evidence type="ECO:0000313" key="8">
    <source>
        <dbReference type="Proteomes" id="UP000278222"/>
    </source>
</evidence>